<gene>
    <name evidence="1" type="ORF">FGO68_gene5352</name>
</gene>
<evidence type="ECO:0000313" key="1">
    <source>
        <dbReference type="EMBL" id="TNV71275.1"/>
    </source>
</evidence>
<accession>A0A8J8NB61</accession>
<dbReference type="Proteomes" id="UP000785679">
    <property type="component" value="Unassembled WGS sequence"/>
</dbReference>
<proteinExistence type="predicted"/>
<dbReference type="AlphaFoldDB" id="A0A8J8NB61"/>
<reference evidence="1" key="1">
    <citation type="submission" date="2019-06" db="EMBL/GenBank/DDBJ databases">
        <authorList>
            <person name="Zheng W."/>
        </authorList>
    </citation>
    <scope>NUCLEOTIDE SEQUENCE</scope>
    <source>
        <strain evidence="1">QDHG01</strain>
    </source>
</reference>
<protein>
    <submittedName>
        <fullName evidence="1">Uncharacterized protein</fullName>
    </submittedName>
</protein>
<organism evidence="1 2">
    <name type="scientific">Halteria grandinella</name>
    <dbReference type="NCBI Taxonomy" id="5974"/>
    <lineage>
        <taxon>Eukaryota</taxon>
        <taxon>Sar</taxon>
        <taxon>Alveolata</taxon>
        <taxon>Ciliophora</taxon>
        <taxon>Intramacronucleata</taxon>
        <taxon>Spirotrichea</taxon>
        <taxon>Stichotrichia</taxon>
        <taxon>Sporadotrichida</taxon>
        <taxon>Halteriidae</taxon>
        <taxon>Halteria</taxon>
    </lineage>
</organism>
<evidence type="ECO:0000313" key="2">
    <source>
        <dbReference type="Proteomes" id="UP000785679"/>
    </source>
</evidence>
<keyword evidence="2" id="KW-1185">Reference proteome</keyword>
<dbReference type="EMBL" id="RRYP01030064">
    <property type="protein sequence ID" value="TNV71275.1"/>
    <property type="molecule type" value="Genomic_DNA"/>
</dbReference>
<sequence length="79" mass="9128">MSQERTFFMRSLYSASFSKHASVQNSAFVLFLILNTWLERELDYGPTYLSTTLLLPSLQNSQFSIFWTSSNLLQPSILI</sequence>
<comment type="caution">
    <text evidence="1">The sequence shown here is derived from an EMBL/GenBank/DDBJ whole genome shotgun (WGS) entry which is preliminary data.</text>
</comment>
<name>A0A8J8NB61_HALGN</name>